<protein>
    <submittedName>
        <fullName evidence="1">Uncharacterized protein</fullName>
    </submittedName>
</protein>
<evidence type="ECO:0000313" key="1">
    <source>
        <dbReference type="EMBL" id="GAA5513660.1"/>
    </source>
</evidence>
<comment type="caution">
    <text evidence="1">The sequence shown here is derived from an EMBL/GenBank/DDBJ whole genome shotgun (WGS) entry which is preliminary data.</text>
</comment>
<evidence type="ECO:0000313" key="2">
    <source>
        <dbReference type="Proteomes" id="UP001401887"/>
    </source>
</evidence>
<proteinExistence type="predicted"/>
<dbReference type="RefSeq" id="WP_345465445.1">
    <property type="nucleotide sequence ID" value="NZ_BAABRP010000009.1"/>
</dbReference>
<sequence length="246" mass="26171">MAAGPYPTKAMFEALKGRVGTLENGGTPPAGAEGGPYASLSLFSPTGRPQATPTPASSALISWSRRSVYVAGIELEGDVHLNGLSVLGANMYEGRSYEFSLDQLRRTVTGSGVYQRTLFLLPTPILVTDGGIALDIAEDAVLQLYGTPVTVPTAMRIEASKLDGNRVDCNFNVTIYEAPLEGVRVVPEPTEPTGNFTEYEANYTPPRMVEVVWPAASAPYLHVVVFSSVTADGRGFHVPLTPGLPQ</sequence>
<gene>
    <name evidence="1" type="ORF">Dcar01_02404</name>
</gene>
<dbReference type="EMBL" id="BAABRP010000009">
    <property type="protein sequence ID" value="GAA5513660.1"/>
    <property type="molecule type" value="Genomic_DNA"/>
</dbReference>
<name>A0ABP9W8I3_9DEIO</name>
<accession>A0ABP9W8I3</accession>
<dbReference type="Proteomes" id="UP001401887">
    <property type="component" value="Unassembled WGS sequence"/>
</dbReference>
<organism evidence="1 2">
    <name type="scientific">Deinococcus carri</name>
    <dbReference type="NCBI Taxonomy" id="1211323"/>
    <lineage>
        <taxon>Bacteria</taxon>
        <taxon>Thermotogati</taxon>
        <taxon>Deinococcota</taxon>
        <taxon>Deinococci</taxon>
        <taxon>Deinococcales</taxon>
        <taxon>Deinococcaceae</taxon>
        <taxon>Deinococcus</taxon>
    </lineage>
</organism>
<keyword evidence="2" id="KW-1185">Reference proteome</keyword>
<reference evidence="1 2" key="1">
    <citation type="submission" date="2024-02" db="EMBL/GenBank/DDBJ databases">
        <title>Deinococcus carri NBRC 110142.</title>
        <authorList>
            <person name="Ichikawa N."/>
            <person name="Katano-Makiyama Y."/>
            <person name="Hidaka K."/>
        </authorList>
    </citation>
    <scope>NUCLEOTIDE SEQUENCE [LARGE SCALE GENOMIC DNA]</scope>
    <source>
        <strain evidence="1 2">NBRC 110142</strain>
    </source>
</reference>